<dbReference type="Gene3D" id="2.60.40.2850">
    <property type="match status" value="1"/>
</dbReference>
<keyword evidence="1" id="KW-0732">Signal</keyword>
<dbReference type="RefSeq" id="WP_002851297.1">
    <property type="nucleotide sequence ID" value="NZ_ADKM02000100.1"/>
</dbReference>
<accession>E9SEJ7</accession>
<dbReference type="Pfam" id="PF09683">
    <property type="entry name" value="Lactococcin_972"/>
    <property type="match status" value="1"/>
</dbReference>
<proteinExistence type="predicted"/>
<sequence length="112" mass="12524">MNKIAKKILTFAAATTMATTTAFVASAGYGHSTDKFDYGMTRFLLASGQYSNFYCKVQKHTATAIVKRNGDGGFTDKDKKEAKKGKWAKAETQKYLYYDEYNSYYDHPGGVK</sequence>
<comment type="caution">
    <text evidence="2">The sequence shown here is derived from an EMBL/GenBank/DDBJ whole genome shotgun (WGS) entry which is preliminary data.</text>
</comment>
<dbReference type="InterPro" id="IPR006540">
    <property type="entry name" value="Lactococcin_972"/>
</dbReference>
<organism evidence="2 3">
    <name type="scientific">Ruminococcus albus 8</name>
    <dbReference type="NCBI Taxonomy" id="246199"/>
    <lineage>
        <taxon>Bacteria</taxon>
        <taxon>Bacillati</taxon>
        <taxon>Bacillota</taxon>
        <taxon>Clostridia</taxon>
        <taxon>Eubacteriales</taxon>
        <taxon>Oscillospiraceae</taxon>
        <taxon>Ruminococcus</taxon>
    </lineage>
</organism>
<name>E9SEJ7_RUMAL</name>
<protein>
    <recommendedName>
        <fullName evidence="4">Bacteriocin, lactococcin 972 family</fullName>
    </recommendedName>
</protein>
<evidence type="ECO:0008006" key="4">
    <source>
        <dbReference type="Google" id="ProtNLM"/>
    </source>
</evidence>
<dbReference type="EMBL" id="ADKM02000100">
    <property type="protein sequence ID" value="EGC02292.1"/>
    <property type="molecule type" value="Genomic_DNA"/>
</dbReference>
<dbReference type="STRING" id="246199.CUS_5756"/>
<evidence type="ECO:0000313" key="2">
    <source>
        <dbReference type="EMBL" id="EGC02292.1"/>
    </source>
</evidence>
<feature type="chain" id="PRO_5038616392" description="Bacteriocin, lactococcin 972 family" evidence="1">
    <location>
        <begin position="28"/>
        <end position="112"/>
    </location>
</feature>
<dbReference type="AlphaFoldDB" id="E9SEJ7"/>
<reference evidence="2 3" key="1">
    <citation type="submission" date="2011-02" db="EMBL/GenBank/DDBJ databases">
        <authorList>
            <person name="Nelson K.E."/>
            <person name="Sutton G."/>
            <person name="Torralba M."/>
            <person name="Durkin S."/>
            <person name="Harkins D."/>
            <person name="Montgomery R."/>
            <person name="Ziemer C."/>
            <person name="Klaassens E."/>
            <person name="Ocuiv P."/>
            <person name="Morrison M."/>
        </authorList>
    </citation>
    <scope>NUCLEOTIDE SEQUENCE [LARGE SCALE GENOMIC DNA]</scope>
    <source>
        <strain evidence="2 3">8</strain>
    </source>
</reference>
<feature type="signal peptide" evidence="1">
    <location>
        <begin position="1"/>
        <end position="27"/>
    </location>
</feature>
<evidence type="ECO:0000313" key="3">
    <source>
        <dbReference type="Proteomes" id="UP000004259"/>
    </source>
</evidence>
<gene>
    <name evidence="2" type="ORF">CUS_5756</name>
</gene>
<keyword evidence="3" id="KW-1185">Reference proteome</keyword>
<evidence type="ECO:0000256" key="1">
    <source>
        <dbReference type="SAM" id="SignalP"/>
    </source>
</evidence>
<dbReference type="Proteomes" id="UP000004259">
    <property type="component" value="Unassembled WGS sequence"/>
</dbReference>